<evidence type="ECO:0000256" key="4">
    <source>
        <dbReference type="ARBA" id="ARBA00022884"/>
    </source>
</evidence>
<dbReference type="InterPro" id="IPR010995">
    <property type="entry name" value="DNA_repair_Rad51/TF_NusA_a-hlx"/>
</dbReference>
<dbReference type="PANTHER" id="PTHR22648:SF0">
    <property type="entry name" value="TRANSCRIPTION TERMINATION_ANTITERMINATION PROTEIN NUSA"/>
    <property type="match status" value="1"/>
</dbReference>
<proteinExistence type="predicted"/>
<evidence type="ECO:0000256" key="5">
    <source>
        <dbReference type="ARBA" id="ARBA00023015"/>
    </source>
</evidence>
<feature type="coiled-coil region" evidence="8">
    <location>
        <begin position="259"/>
        <end position="286"/>
    </location>
</feature>
<keyword evidence="11" id="KW-1185">Reference proteome</keyword>
<accession>A0A0J8DTQ4</accession>
<evidence type="ECO:0000256" key="1">
    <source>
        <dbReference type="ARBA" id="ARBA00022472"/>
    </source>
</evidence>
<dbReference type="NCBIfam" id="TIGR01953">
    <property type="entry name" value="NusA"/>
    <property type="match status" value="1"/>
</dbReference>
<keyword evidence="3" id="KW-0889">Transcription antitermination</keyword>
<keyword evidence="2" id="KW-0963">Cytoplasm</keyword>
<reference evidence="10 11" key="1">
    <citation type="journal article" date="2014" name="Nature">
        <title>The genome of the recently domesticated crop plant sugar beet (Beta vulgaris).</title>
        <authorList>
            <person name="Dohm J.C."/>
            <person name="Minoche A.E."/>
            <person name="Holtgrawe D."/>
            <person name="Capella-Gutierrez S."/>
            <person name="Zakrzewski F."/>
            <person name="Tafer H."/>
            <person name="Rupp O."/>
            <person name="Sorensen T.R."/>
            <person name="Stracke R."/>
            <person name="Reinhardt R."/>
            <person name="Goesmann A."/>
            <person name="Kraft T."/>
            <person name="Schulz B."/>
            <person name="Stadler P.F."/>
            <person name="Schmidt T."/>
            <person name="Gabaldon T."/>
            <person name="Lehrach H."/>
            <person name="Weisshaar B."/>
            <person name="Himmelbauer H."/>
        </authorList>
    </citation>
    <scope>NUCLEOTIDE SEQUENCE [LARGE SCALE GENOMIC DNA]</scope>
    <source>
        <tissue evidence="10">Taproot</tissue>
    </source>
</reference>
<dbReference type="FunFam" id="3.30.300.20:FF:000005">
    <property type="entry name" value="Transcription termination/antitermination protein NusA"/>
    <property type="match status" value="1"/>
</dbReference>
<dbReference type="Gene3D" id="1.10.150.20">
    <property type="entry name" value="5' to 3' exonuclease, C-terminal subdomain"/>
    <property type="match status" value="1"/>
</dbReference>
<dbReference type="CDD" id="cd02134">
    <property type="entry name" value="KH-II_NusA_rpt1"/>
    <property type="match status" value="1"/>
</dbReference>
<dbReference type="GO" id="GO:0005829">
    <property type="term" value="C:cytosol"/>
    <property type="evidence" value="ECO:0007669"/>
    <property type="project" value="TreeGrafter"/>
</dbReference>
<dbReference type="InterPro" id="IPR010213">
    <property type="entry name" value="TF_NusA"/>
</dbReference>
<dbReference type="PROSITE" id="PS50126">
    <property type="entry name" value="S1"/>
    <property type="match status" value="1"/>
</dbReference>
<feature type="non-terminal residue" evidence="10">
    <location>
        <position position="292"/>
    </location>
</feature>
<dbReference type="AlphaFoldDB" id="A0A0J8DTQ4"/>
<sequence length="292" mass="32270">MVSGVVQRYEGGAATVTLPNVEAILPRSEQIPGETHHVNERVRATVFEVRKSGSRIKVILSRARPQLVQRLFEQEIPEIIDSVIEIRAIAREPGYRSKVAVSSSDQRVDCVGACVGVRGNRIKNIVDELGGERIDIVRWDDNLEVLIPNALQPAEVEQVILCRMLGRAIVLVREDQLSLAIGRRGQNVRLASKLSGWDIEIMTQDELAESIDRAVQGFSAIDGVAQELAEKLVEEGFLSYDDLSIIEPDDLMEMGGLSEDQVNLIVEQAEARAEEAEAAAAAARRAKREEDR</sequence>
<organism evidence="10 11">
    <name type="scientific">Beta vulgaris subsp. vulgaris</name>
    <name type="common">Beet</name>
    <dbReference type="NCBI Taxonomy" id="3555"/>
    <lineage>
        <taxon>Eukaryota</taxon>
        <taxon>Viridiplantae</taxon>
        <taxon>Streptophyta</taxon>
        <taxon>Embryophyta</taxon>
        <taxon>Tracheophyta</taxon>
        <taxon>Spermatophyta</taxon>
        <taxon>Magnoliopsida</taxon>
        <taxon>eudicotyledons</taxon>
        <taxon>Gunneridae</taxon>
        <taxon>Pentapetalae</taxon>
        <taxon>Caryophyllales</taxon>
        <taxon>Chenopodiaceae</taxon>
        <taxon>Betoideae</taxon>
        <taxon>Beta</taxon>
    </lineage>
</organism>
<dbReference type="InterPro" id="IPR004087">
    <property type="entry name" value="KH_dom"/>
</dbReference>
<keyword evidence="6" id="KW-0804">Transcription</keyword>
<name>A0A0J8DTQ4_BETVV</name>
<dbReference type="SMART" id="SM00322">
    <property type="entry name" value="KH"/>
    <property type="match status" value="2"/>
</dbReference>
<dbReference type="InterPro" id="IPR003029">
    <property type="entry name" value="S1_domain"/>
</dbReference>
<dbReference type="Gene3D" id="3.30.300.20">
    <property type="match status" value="2"/>
</dbReference>
<dbReference type="InterPro" id="IPR030842">
    <property type="entry name" value="TF_NusA_bacterial"/>
</dbReference>
<dbReference type="Gramene" id="KMS94165">
    <property type="protein sequence ID" value="KMS94165"/>
    <property type="gene ID" value="BVRB_024150"/>
</dbReference>
<evidence type="ECO:0000256" key="7">
    <source>
        <dbReference type="PROSITE-ProRule" id="PRU00117"/>
    </source>
</evidence>
<evidence type="ECO:0000259" key="9">
    <source>
        <dbReference type="PROSITE" id="PS50126"/>
    </source>
</evidence>
<evidence type="ECO:0000313" key="10">
    <source>
        <dbReference type="EMBL" id="KMS94165.1"/>
    </source>
</evidence>
<evidence type="ECO:0000256" key="2">
    <source>
        <dbReference type="ARBA" id="ARBA00022490"/>
    </source>
</evidence>
<dbReference type="Gene3D" id="2.40.50.140">
    <property type="entry name" value="Nucleic acid-binding proteins"/>
    <property type="match status" value="1"/>
</dbReference>
<dbReference type="SUPFAM" id="SSF47794">
    <property type="entry name" value="Rad51 N-terminal domain-like"/>
    <property type="match status" value="1"/>
</dbReference>
<dbReference type="InterPro" id="IPR025249">
    <property type="entry name" value="TF_NusA_KH_1st"/>
</dbReference>
<gene>
    <name evidence="10" type="ORF">BVRB_024150</name>
</gene>
<dbReference type="GO" id="GO:0006353">
    <property type="term" value="P:DNA-templated transcription termination"/>
    <property type="evidence" value="ECO:0007669"/>
    <property type="project" value="UniProtKB-KW"/>
</dbReference>
<keyword evidence="4 7" id="KW-0694">RNA-binding</keyword>
<dbReference type="InterPro" id="IPR012340">
    <property type="entry name" value="NA-bd_OB-fold"/>
</dbReference>
<keyword evidence="8" id="KW-0175">Coiled coil</keyword>
<dbReference type="Pfam" id="PF00575">
    <property type="entry name" value="S1"/>
    <property type="match status" value="1"/>
</dbReference>
<feature type="domain" description="S1 motif" evidence="9">
    <location>
        <begin position="1"/>
        <end position="63"/>
    </location>
</feature>
<dbReference type="InterPro" id="IPR009019">
    <property type="entry name" value="KH_sf_prok-type"/>
</dbReference>
<dbReference type="InterPro" id="IPR058582">
    <property type="entry name" value="KH_NusA_2nd"/>
</dbReference>
<dbReference type="GO" id="GO:0031564">
    <property type="term" value="P:transcription antitermination"/>
    <property type="evidence" value="ECO:0007669"/>
    <property type="project" value="UniProtKB-KW"/>
</dbReference>
<dbReference type="CDD" id="cd22529">
    <property type="entry name" value="KH-II_NusA_rpt2"/>
    <property type="match status" value="1"/>
</dbReference>
<dbReference type="Pfam" id="PF13184">
    <property type="entry name" value="KH_NusA_1st"/>
    <property type="match status" value="1"/>
</dbReference>
<evidence type="ECO:0000313" key="11">
    <source>
        <dbReference type="Proteomes" id="UP000035740"/>
    </source>
</evidence>
<keyword evidence="1" id="KW-0806">Transcription termination</keyword>
<dbReference type="OrthoDB" id="361630at2759"/>
<dbReference type="InterPro" id="IPR015946">
    <property type="entry name" value="KH_dom-like_a/b"/>
</dbReference>
<evidence type="ECO:0000256" key="6">
    <source>
        <dbReference type="ARBA" id="ARBA00023163"/>
    </source>
</evidence>
<dbReference type="PANTHER" id="PTHR22648">
    <property type="entry name" value="TRANSCRIPTION TERMINATION FACTOR NUSA"/>
    <property type="match status" value="1"/>
</dbReference>
<dbReference type="GO" id="GO:0003723">
    <property type="term" value="F:RNA binding"/>
    <property type="evidence" value="ECO:0007669"/>
    <property type="project" value="UniProtKB-UniRule"/>
</dbReference>
<dbReference type="SUPFAM" id="SSF54814">
    <property type="entry name" value="Prokaryotic type KH domain (KH-domain type II)"/>
    <property type="match status" value="2"/>
</dbReference>
<evidence type="ECO:0000256" key="3">
    <source>
        <dbReference type="ARBA" id="ARBA00022814"/>
    </source>
</evidence>
<dbReference type="FunFam" id="3.30.300.20:FF:000002">
    <property type="entry name" value="Transcription termination/antitermination protein NusA"/>
    <property type="match status" value="1"/>
</dbReference>
<dbReference type="Proteomes" id="UP000035740">
    <property type="component" value="Unassembled WGS sequence"/>
</dbReference>
<dbReference type="EMBL" id="KQ095631">
    <property type="protein sequence ID" value="KMS94165.1"/>
    <property type="molecule type" value="Genomic_DNA"/>
</dbReference>
<protein>
    <recommendedName>
        <fullName evidence="9">S1 motif domain-containing protein</fullName>
    </recommendedName>
</protein>
<dbReference type="PROSITE" id="PS50084">
    <property type="entry name" value="KH_TYPE_1"/>
    <property type="match status" value="1"/>
</dbReference>
<dbReference type="Pfam" id="PF26594">
    <property type="entry name" value="KH_NusA_2nd"/>
    <property type="match status" value="1"/>
</dbReference>
<dbReference type="CDD" id="cd04455">
    <property type="entry name" value="S1_NusA"/>
    <property type="match status" value="1"/>
</dbReference>
<evidence type="ECO:0000256" key="8">
    <source>
        <dbReference type="SAM" id="Coils"/>
    </source>
</evidence>
<keyword evidence="5" id="KW-0805">Transcription regulation</keyword>
<dbReference type="SUPFAM" id="SSF50249">
    <property type="entry name" value="Nucleic acid-binding proteins"/>
    <property type="match status" value="1"/>
</dbReference>
<dbReference type="GO" id="GO:0000166">
    <property type="term" value="F:nucleotide binding"/>
    <property type="evidence" value="ECO:0007669"/>
    <property type="project" value="InterPro"/>
</dbReference>